<sequence length="179" mass="20024">MDDFINLSEQFGGPDNLNDRLRPQIFVIDNSRYGPKLFLERGLGNRTPVDIDMSKIDASTQALLWSQGVRLDEHHRAMLEHCQLELGLSAECAIGMTAWLVLIEPVHMRLNPDRQTNKRAKVGDLARLVHEPYRVFLVASLADGNLVTAIELSPDRSNVLGVYKAAKHYFEAIGDSDVG</sequence>
<name>A0A8J6QQC4_9GAMM</name>
<dbReference type="AlphaFoldDB" id="A0A8J6QQC4"/>
<evidence type="ECO:0000313" key="1">
    <source>
        <dbReference type="EMBL" id="MBD1389271.1"/>
    </source>
</evidence>
<reference evidence="1" key="1">
    <citation type="submission" date="2020-09" db="EMBL/GenBank/DDBJ databases">
        <title>A novel bacterium of genus Neiella, isolated from South China Sea.</title>
        <authorList>
            <person name="Huang H."/>
            <person name="Mo K."/>
            <person name="Hu Y."/>
        </authorList>
    </citation>
    <scope>NUCLEOTIDE SEQUENCE</scope>
    <source>
        <strain evidence="1">HB171785</strain>
    </source>
</reference>
<comment type="caution">
    <text evidence="1">The sequence shown here is derived from an EMBL/GenBank/DDBJ whole genome shotgun (WGS) entry which is preliminary data.</text>
</comment>
<gene>
    <name evidence="1" type="ORF">IC617_07530</name>
</gene>
<proteinExistence type="predicted"/>
<protein>
    <submittedName>
        <fullName evidence="1">Uncharacterized protein</fullName>
    </submittedName>
</protein>
<dbReference type="RefSeq" id="WP_191144376.1">
    <property type="nucleotide sequence ID" value="NZ_JACXAF010000008.1"/>
</dbReference>
<dbReference type="EMBL" id="JACXAF010000008">
    <property type="protein sequence ID" value="MBD1389271.1"/>
    <property type="molecule type" value="Genomic_DNA"/>
</dbReference>
<organism evidence="1 2">
    <name type="scientific">Neiella litorisoli</name>
    <dbReference type="NCBI Taxonomy" id="2771431"/>
    <lineage>
        <taxon>Bacteria</taxon>
        <taxon>Pseudomonadati</taxon>
        <taxon>Pseudomonadota</taxon>
        <taxon>Gammaproteobacteria</taxon>
        <taxon>Alteromonadales</taxon>
        <taxon>Echinimonadaceae</taxon>
        <taxon>Neiella</taxon>
    </lineage>
</organism>
<dbReference type="Proteomes" id="UP000638014">
    <property type="component" value="Unassembled WGS sequence"/>
</dbReference>
<evidence type="ECO:0000313" key="2">
    <source>
        <dbReference type="Proteomes" id="UP000638014"/>
    </source>
</evidence>
<accession>A0A8J6QQC4</accession>
<keyword evidence="2" id="KW-1185">Reference proteome</keyword>